<comment type="caution">
    <text evidence="2">The sequence shown here is derived from an EMBL/GenBank/DDBJ whole genome shotgun (WGS) entry which is preliminary data.</text>
</comment>
<dbReference type="Proteomes" id="UP000554482">
    <property type="component" value="Unassembled WGS sequence"/>
</dbReference>
<proteinExistence type="predicted"/>
<dbReference type="OrthoDB" id="1991844at2759"/>
<evidence type="ECO:0000256" key="1">
    <source>
        <dbReference type="SAM" id="MobiDB-lite"/>
    </source>
</evidence>
<organism evidence="2 3">
    <name type="scientific">Thalictrum thalictroides</name>
    <name type="common">Rue-anemone</name>
    <name type="synonym">Anemone thalictroides</name>
    <dbReference type="NCBI Taxonomy" id="46969"/>
    <lineage>
        <taxon>Eukaryota</taxon>
        <taxon>Viridiplantae</taxon>
        <taxon>Streptophyta</taxon>
        <taxon>Embryophyta</taxon>
        <taxon>Tracheophyta</taxon>
        <taxon>Spermatophyta</taxon>
        <taxon>Magnoliopsida</taxon>
        <taxon>Ranunculales</taxon>
        <taxon>Ranunculaceae</taxon>
        <taxon>Thalictroideae</taxon>
        <taxon>Thalictrum</taxon>
    </lineage>
</organism>
<sequence length="127" mass="13753">MHQGTQIQGNKSRSTQQTGERSAEPQANKESQAEKQVQNASKGPQPQQQGQNTLQAPLKTRHERVPGGVGAYASDTGLAFIRLPGMKKGYWYKPGDCVGAPNNNQVMEALDGPPTTQPSQFMDGVYL</sequence>
<reference evidence="2 3" key="1">
    <citation type="submission" date="2020-06" db="EMBL/GenBank/DDBJ databases">
        <title>Transcriptomic and genomic resources for Thalictrum thalictroides and T. hernandezii: Facilitating candidate gene discovery in an emerging model plant lineage.</title>
        <authorList>
            <person name="Arias T."/>
            <person name="Riano-Pachon D.M."/>
            <person name="Di Stilio V.S."/>
        </authorList>
    </citation>
    <scope>NUCLEOTIDE SEQUENCE [LARGE SCALE GENOMIC DNA]</scope>
    <source>
        <strain evidence="3">cv. WT478/WT964</strain>
        <tissue evidence="2">Leaves</tissue>
    </source>
</reference>
<name>A0A7J6VLT9_THATH</name>
<evidence type="ECO:0000313" key="2">
    <source>
        <dbReference type="EMBL" id="KAF5185697.1"/>
    </source>
</evidence>
<dbReference type="EMBL" id="JABWDY010030338">
    <property type="protein sequence ID" value="KAF5185697.1"/>
    <property type="molecule type" value="Genomic_DNA"/>
</dbReference>
<feature type="compositionally biased region" description="Polar residues" evidence="1">
    <location>
        <begin position="1"/>
        <end position="20"/>
    </location>
</feature>
<keyword evidence="3" id="KW-1185">Reference proteome</keyword>
<evidence type="ECO:0000313" key="3">
    <source>
        <dbReference type="Proteomes" id="UP000554482"/>
    </source>
</evidence>
<protein>
    <submittedName>
        <fullName evidence="2">Uncharacterized protein</fullName>
    </submittedName>
</protein>
<feature type="region of interest" description="Disordered" evidence="1">
    <location>
        <begin position="1"/>
        <end position="72"/>
    </location>
</feature>
<feature type="compositionally biased region" description="Polar residues" evidence="1">
    <location>
        <begin position="28"/>
        <end position="42"/>
    </location>
</feature>
<accession>A0A7J6VLT9</accession>
<gene>
    <name evidence="2" type="ORF">FRX31_024716</name>
</gene>
<dbReference type="AlphaFoldDB" id="A0A7J6VLT9"/>